<feature type="transmembrane region" description="Helical" evidence="10">
    <location>
        <begin position="227"/>
        <end position="244"/>
    </location>
</feature>
<feature type="transmembrane region" description="Helical" evidence="10">
    <location>
        <begin position="191"/>
        <end position="215"/>
    </location>
</feature>
<evidence type="ECO:0000259" key="12">
    <source>
        <dbReference type="Pfam" id="PF06750"/>
    </source>
</evidence>
<dbReference type="GO" id="GO:0004190">
    <property type="term" value="F:aspartic-type endopeptidase activity"/>
    <property type="evidence" value="ECO:0007669"/>
    <property type="project" value="UniProtKB-EC"/>
</dbReference>
<keyword evidence="9" id="KW-0511">Multifunctional enzyme</keyword>
<keyword evidence="3" id="KW-1003">Cell membrane</keyword>
<name>A0A6H2DIN8_9SPHN</name>
<evidence type="ECO:0000256" key="8">
    <source>
        <dbReference type="RuleBase" id="RU003793"/>
    </source>
</evidence>
<dbReference type="EC" id="3.4.23.43" evidence="9"/>
<gene>
    <name evidence="13" type="ORF">HF685_03910</name>
</gene>
<feature type="transmembrane region" description="Helical" evidence="10">
    <location>
        <begin position="6"/>
        <end position="26"/>
    </location>
</feature>
<dbReference type="PANTHER" id="PTHR30487">
    <property type="entry name" value="TYPE 4 PREPILIN-LIKE PROTEINS LEADER PEPTIDE-PROCESSING ENZYME"/>
    <property type="match status" value="1"/>
</dbReference>
<evidence type="ECO:0000256" key="3">
    <source>
        <dbReference type="ARBA" id="ARBA00022475"/>
    </source>
</evidence>
<accession>A0A6H2DIN8</accession>
<keyword evidence="4" id="KW-0997">Cell inner membrane</keyword>
<feature type="transmembrane region" description="Helical" evidence="10">
    <location>
        <begin position="151"/>
        <end position="171"/>
    </location>
</feature>
<evidence type="ECO:0000256" key="2">
    <source>
        <dbReference type="ARBA" id="ARBA00005801"/>
    </source>
</evidence>
<evidence type="ECO:0000256" key="5">
    <source>
        <dbReference type="ARBA" id="ARBA00022692"/>
    </source>
</evidence>
<keyword evidence="7 10" id="KW-0472">Membrane</keyword>
<dbReference type="EMBL" id="CP051217">
    <property type="protein sequence ID" value="QJB68539.1"/>
    <property type="molecule type" value="Genomic_DNA"/>
</dbReference>
<dbReference type="GO" id="GO:0005886">
    <property type="term" value="C:plasma membrane"/>
    <property type="evidence" value="ECO:0007669"/>
    <property type="project" value="UniProtKB-SubCell"/>
</dbReference>
<keyword evidence="9" id="KW-0808">Transferase</keyword>
<dbReference type="Gene3D" id="1.20.120.1220">
    <property type="match status" value="1"/>
</dbReference>
<dbReference type="Pfam" id="PF06750">
    <property type="entry name" value="A24_N_bact"/>
    <property type="match status" value="1"/>
</dbReference>
<dbReference type="RefSeq" id="WP_168818382.1">
    <property type="nucleotide sequence ID" value="NZ_CP051217.1"/>
</dbReference>
<keyword evidence="9" id="KW-0645">Protease</keyword>
<keyword evidence="9" id="KW-0378">Hydrolase</keyword>
<feature type="domain" description="Prepilin type IV endopeptidase peptidase" evidence="11">
    <location>
        <begin position="105"/>
        <end position="212"/>
    </location>
</feature>
<evidence type="ECO:0000256" key="10">
    <source>
        <dbReference type="SAM" id="Phobius"/>
    </source>
</evidence>
<dbReference type="InterPro" id="IPR050882">
    <property type="entry name" value="Prepilin_peptidase/N-MTase"/>
</dbReference>
<dbReference type="KEGG" id="phao:HF685_03910"/>
<keyword evidence="5 9" id="KW-0812">Transmembrane</keyword>
<evidence type="ECO:0000256" key="4">
    <source>
        <dbReference type="ARBA" id="ARBA00022519"/>
    </source>
</evidence>
<dbReference type="PANTHER" id="PTHR30487:SF0">
    <property type="entry name" value="PREPILIN LEADER PEPTIDASE_N-METHYLTRANSFERASE-RELATED"/>
    <property type="match status" value="1"/>
</dbReference>
<evidence type="ECO:0000313" key="13">
    <source>
        <dbReference type="EMBL" id="QJB68539.1"/>
    </source>
</evidence>
<evidence type="ECO:0000256" key="6">
    <source>
        <dbReference type="ARBA" id="ARBA00022989"/>
    </source>
</evidence>
<dbReference type="InterPro" id="IPR014032">
    <property type="entry name" value="Peptidase_A24A_bac"/>
</dbReference>
<dbReference type="Pfam" id="PF01478">
    <property type="entry name" value="Peptidase_A24"/>
    <property type="match status" value="1"/>
</dbReference>
<dbReference type="GO" id="GO:0032259">
    <property type="term" value="P:methylation"/>
    <property type="evidence" value="ECO:0007669"/>
    <property type="project" value="UniProtKB-KW"/>
</dbReference>
<evidence type="ECO:0000313" key="14">
    <source>
        <dbReference type="Proteomes" id="UP000501600"/>
    </source>
</evidence>
<feature type="transmembrane region" description="Helical" evidence="10">
    <location>
        <begin position="122"/>
        <end position="142"/>
    </location>
</feature>
<organism evidence="13 14">
    <name type="scientific">Parasphingorhabdus halotolerans</name>
    <dbReference type="NCBI Taxonomy" id="2725558"/>
    <lineage>
        <taxon>Bacteria</taxon>
        <taxon>Pseudomonadati</taxon>
        <taxon>Pseudomonadota</taxon>
        <taxon>Alphaproteobacteria</taxon>
        <taxon>Sphingomonadales</taxon>
        <taxon>Sphingomonadaceae</taxon>
        <taxon>Parasphingorhabdus</taxon>
    </lineage>
</organism>
<keyword evidence="6 10" id="KW-1133">Transmembrane helix</keyword>
<reference evidence="13 14" key="1">
    <citation type="submission" date="2020-04" db="EMBL/GenBank/DDBJ databases">
        <title>Genome sequence for Sphingorhabdus sp. strain M1.</title>
        <authorList>
            <person name="Park S.-J."/>
        </authorList>
    </citation>
    <scope>NUCLEOTIDE SEQUENCE [LARGE SCALE GENOMIC DNA]</scope>
    <source>
        <strain evidence="13 14">JK6</strain>
    </source>
</reference>
<protein>
    <recommendedName>
        <fullName evidence="9">Prepilin leader peptidase/N-methyltransferase</fullName>
        <ecNumber evidence="9">2.1.1.-</ecNumber>
        <ecNumber evidence="9">3.4.23.43</ecNumber>
    </recommendedName>
</protein>
<dbReference type="AlphaFoldDB" id="A0A6H2DIN8"/>
<evidence type="ECO:0000259" key="11">
    <source>
        <dbReference type="Pfam" id="PF01478"/>
    </source>
</evidence>
<evidence type="ECO:0000256" key="1">
    <source>
        <dbReference type="ARBA" id="ARBA00004429"/>
    </source>
</evidence>
<keyword evidence="14" id="KW-1185">Reference proteome</keyword>
<comment type="catalytic activity">
    <reaction evidence="9">
        <text>Typically cleaves a -Gly-|-Phe- bond to release an N-terminal, basic peptide of 5-8 residues from type IV prepilin, and then N-methylates the new N-terminal amino group, the methyl donor being S-adenosyl-L-methionine.</text>
        <dbReference type="EC" id="3.4.23.43"/>
    </reaction>
</comment>
<evidence type="ECO:0000256" key="7">
    <source>
        <dbReference type="ARBA" id="ARBA00023136"/>
    </source>
</evidence>
<comment type="function">
    <text evidence="9">Plays an essential role in type IV pili and type II pseudopili formation by proteolytically removing the leader sequence from substrate proteins and subsequently monomethylating the alpha-amino group of the newly exposed N-terminal phenylalanine.</text>
</comment>
<feature type="domain" description="Prepilin peptidase A24 N-terminal" evidence="12">
    <location>
        <begin position="12"/>
        <end position="91"/>
    </location>
</feature>
<dbReference type="GO" id="GO:0006465">
    <property type="term" value="P:signal peptide processing"/>
    <property type="evidence" value="ECO:0007669"/>
    <property type="project" value="TreeGrafter"/>
</dbReference>
<dbReference type="InterPro" id="IPR000045">
    <property type="entry name" value="Prepilin_IV_endopep_pep"/>
</dbReference>
<dbReference type="PRINTS" id="PR00864">
    <property type="entry name" value="PREPILNPTASE"/>
</dbReference>
<sequence length="253" mass="26680">MAFFLYPLAGVILGLIIGSFLATLVIRWPQGRSVVAGRSHCDHCNTPLVAIDLIPVLSFILATGKCRQCHHPIKPDHLAIELAAAAIGGLALYISPDCVGLTGAIFGWLLIALAALDTQHHWLPDELTFLLAASGLAASLVINEPELISRLIGGVTGFGSLWLIALAYGMLRKREGLGGGDPKILGAIGCWLGWSMLPFVLLGAALIGLAAALTMRWRGEAIAADSALPLGSYMAITAFPLWLYQTGSGGFPF</sequence>
<dbReference type="Proteomes" id="UP000501600">
    <property type="component" value="Chromosome"/>
</dbReference>
<feature type="transmembrane region" description="Helical" evidence="10">
    <location>
        <begin position="98"/>
        <end position="116"/>
    </location>
</feature>
<dbReference type="EC" id="2.1.1.-" evidence="9"/>
<keyword evidence="9" id="KW-0489">Methyltransferase</keyword>
<comment type="subcellular location">
    <subcellularLocation>
        <location evidence="1">Cell inner membrane</location>
        <topology evidence="1">Multi-pass membrane protein</topology>
    </subcellularLocation>
    <subcellularLocation>
        <location evidence="9">Cell membrane</location>
        <topology evidence="9">Multi-pass membrane protein</topology>
    </subcellularLocation>
</comment>
<evidence type="ECO:0000256" key="9">
    <source>
        <dbReference type="RuleBase" id="RU003794"/>
    </source>
</evidence>
<comment type="similarity">
    <text evidence="2 8">Belongs to the peptidase A24 family.</text>
</comment>
<dbReference type="GO" id="GO:0008168">
    <property type="term" value="F:methyltransferase activity"/>
    <property type="evidence" value="ECO:0007669"/>
    <property type="project" value="UniProtKB-KW"/>
</dbReference>
<dbReference type="InterPro" id="IPR010627">
    <property type="entry name" value="Prepilin_pept_A24_N"/>
</dbReference>
<proteinExistence type="inferred from homology"/>